<feature type="domain" description="Resolvase/invertase-type recombinase catalytic" evidence="1">
    <location>
        <begin position="16"/>
        <end position="82"/>
    </location>
</feature>
<evidence type="ECO:0000313" key="3">
    <source>
        <dbReference type="Proteomes" id="UP000318416"/>
    </source>
</evidence>
<organism evidence="2 3">
    <name type="scientific">Kitasatospora atroaurantiaca</name>
    <dbReference type="NCBI Taxonomy" id="285545"/>
    <lineage>
        <taxon>Bacteria</taxon>
        <taxon>Bacillati</taxon>
        <taxon>Actinomycetota</taxon>
        <taxon>Actinomycetes</taxon>
        <taxon>Kitasatosporales</taxon>
        <taxon>Streptomycetaceae</taxon>
        <taxon>Kitasatospora</taxon>
    </lineage>
</organism>
<dbReference type="InterPro" id="IPR036162">
    <property type="entry name" value="Resolvase-like_N_sf"/>
</dbReference>
<evidence type="ECO:0000259" key="1">
    <source>
        <dbReference type="Pfam" id="PF00239"/>
    </source>
</evidence>
<accession>A0A561EHU9</accession>
<name>A0A561EHU9_9ACTN</name>
<dbReference type="GO" id="GO:0003677">
    <property type="term" value="F:DNA binding"/>
    <property type="evidence" value="ECO:0007669"/>
    <property type="project" value="InterPro"/>
</dbReference>
<comment type="caution">
    <text evidence="2">The sequence shown here is derived from an EMBL/GenBank/DDBJ whole genome shotgun (WGS) entry which is preliminary data.</text>
</comment>
<protein>
    <submittedName>
        <fullName evidence="2">Resolvase-like protein</fullName>
    </submittedName>
</protein>
<dbReference type="EMBL" id="VIVR01000001">
    <property type="protein sequence ID" value="TWE15189.1"/>
    <property type="molecule type" value="Genomic_DNA"/>
</dbReference>
<sequence length="133" mass="14783">MTVIHPRSSPGGVAAYLRCYPYDAWQMASHLRALEEYGDRLGLSAPRVFLDNGVSSRNLRPQLRRLLARAAEGRIDTVLVPGRWVFSLDNRTADSVTDFLRGVGADVVELPYQPRKAPEPWPSALVGAERQPV</sequence>
<dbReference type="GO" id="GO:0000150">
    <property type="term" value="F:DNA strand exchange activity"/>
    <property type="evidence" value="ECO:0007669"/>
    <property type="project" value="InterPro"/>
</dbReference>
<gene>
    <name evidence="2" type="ORF">FB465_0065</name>
</gene>
<evidence type="ECO:0000313" key="2">
    <source>
        <dbReference type="EMBL" id="TWE15189.1"/>
    </source>
</evidence>
<dbReference type="InterPro" id="IPR006119">
    <property type="entry name" value="Resolv_N"/>
</dbReference>
<dbReference type="Gene3D" id="3.40.50.1390">
    <property type="entry name" value="Resolvase, N-terminal catalytic domain"/>
    <property type="match status" value="1"/>
</dbReference>
<keyword evidence="3" id="KW-1185">Reference proteome</keyword>
<dbReference type="Pfam" id="PF00239">
    <property type="entry name" value="Resolvase"/>
    <property type="match status" value="1"/>
</dbReference>
<dbReference type="SUPFAM" id="SSF53041">
    <property type="entry name" value="Resolvase-like"/>
    <property type="match status" value="1"/>
</dbReference>
<reference evidence="2 3" key="1">
    <citation type="submission" date="2019-06" db="EMBL/GenBank/DDBJ databases">
        <title>Sequencing the genomes of 1000 actinobacteria strains.</title>
        <authorList>
            <person name="Klenk H.-P."/>
        </authorList>
    </citation>
    <scope>NUCLEOTIDE SEQUENCE [LARGE SCALE GENOMIC DNA]</scope>
    <source>
        <strain evidence="2 3">DSM 41649</strain>
    </source>
</reference>
<proteinExistence type="predicted"/>
<dbReference type="AlphaFoldDB" id="A0A561EHU9"/>
<dbReference type="RefSeq" id="WP_170290447.1">
    <property type="nucleotide sequence ID" value="NZ_BAAABR010000084.1"/>
</dbReference>
<dbReference type="Proteomes" id="UP000318416">
    <property type="component" value="Unassembled WGS sequence"/>
</dbReference>